<evidence type="ECO:0000313" key="2">
    <source>
        <dbReference type="Proteomes" id="UP000183385"/>
    </source>
</evidence>
<dbReference type="Proteomes" id="UP000183385">
    <property type="component" value="Unassembled WGS sequence"/>
</dbReference>
<dbReference type="RefSeq" id="WP_074980440.1">
    <property type="nucleotide sequence ID" value="NZ_FOLS01000011.1"/>
</dbReference>
<gene>
    <name evidence="1" type="ORF">SAMN05216577_111103</name>
</gene>
<accession>A0AAQ1HMM1</accession>
<dbReference type="EMBL" id="FOLS01000011">
    <property type="protein sequence ID" value="SFC84644.1"/>
    <property type="molecule type" value="Genomic_DNA"/>
</dbReference>
<organism evidence="1 2">
    <name type="scientific">Pseudomonas citronellolis</name>
    <dbReference type="NCBI Taxonomy" id="53408"/>
    <lineage>
        <taxon>Bacteria</taxon>
        <taxon>Pseudomonadati</taxon>
        <taxon>Pseudomonadota</taxon>
        <taxon>Gammaproteobacteria</taxon>
        <taxon>Pseudomonadales</taxon>
        <taxon>Pseudomonadaceae</taxon>
        <taxon>Pseudomonas</taxon>
    </lineage>
</organism>
<sequence length="188" mass="21490">MSGVKVNVKGKQDALKRLDVLPQKIRRAALMALNDTGETLRAQILREMGAEVNIKRPVLRERVRLTKARRWGDTVRIWALKRGLVLSHFPHRQMYQKRKKGKRVRAGLRVNVSGVEKTLEGAFLIRSLGSSNTDGLIARRTGKDRLPIKILYGPSPSQILNTRLPDYQAEGERVLRRELVRQLERADL</sequence>
<dbReference type="InterPro" id="IPR010633">
    <property type="entry name" value="Phage_lambda_GpZ"/>
</dbReference>
<proteinExistence type="predicted"/>
<protein>
    <submittedName>
        <fullName evidence="1">Prophage minor tail protein Z (GPZ)</fullName>
    </submittedName>
</protein>
<keyword evidence="2" id="KW-1185">Reference proteome</keyword>
<evidence type="ECO:0000313" key="1">
    <source>
        <dbReference type="EMBL" id="SFC84644.1"/>
    </source>
</evidence>
<reference evidence="1 2" key="1">
    <citation type="submission" date="2016-10" db="EMBL/GenBank/DDBJ databases">
        <authorList>
            <person name="Varghese N."/>
            <person name="Submissions S."/>
        </authorList>
    </citation>
    <scope>NUCLEOTIDE SEQUENCE [LARGE SCALE GENOMIC DNA]</scope>
    <source>
        <strain evidence="1 2">LMG 18378</strain>
    </source>
</reference>
<dbReference type="Pfam" id="PF06763">
    <property type="entry name" value="Minor_tail_Z"/>
    <property type="match status" value="1"/>
</dbReference>
<name>A0AAQ1HMM1_9PSED</name>
<comment type="caution">
    <text evidence="1">The sequence shown here is derived from an EMBL/GenBank/DDBJ whole genome shotgun (WGS) entry which is preliminary data.</text>
</comment>
<dbReference type="AlphaFoldDB" id="A0AAQ1HMM1"/>